<protein>
    <submittedName>
        <fullName evidence="1">Uncharacterized protein</fullName>
    </submittedName>
</protein>
<evidence type="ECO:0000313" key="1">
    <source>
        <dbReference type="EMBL" id="KAF3962413.1"/>
    </source>
</evidence>
<proteinExistence type="predicted"/>
<evidence type="ECO:0000313" key="2">
    <source>
        <dbReference type="Proteomes" id="UP000737018"/>
    </source>
</evidence>
<dbReference type="PANTHER" id="PTHR47206">
    <property type="entry name" value="HOMEODOMAIN-LIKE SUPERFAMILY PROTEIN"/>
    <property type="match status" value="1"/>
</dbReference>
<dbReference type="PANTHER" id="PTHR47206:SF1">
    <property type="entry name" value="HOMEODOMAIN-LIKE SUPERFAMILY PROTEIN"/>
    <property type="match status" value="1"/>
</dbReference>
<dbReference type="OrthoDB" id="608866at2759"/>
<dbReference type="EMBL" id="JRKL02001721">
    <property type="protein sequence ID" value="KAF3962413.1"/>
    <property type="molecule type" value="Genomic_DNA"/>
</dbReference>
<comment type="caution">
    <text evidence="1">The sequence shown here is derived from an EMBL/GenBank/DDBJ whole genome shotgun (WGS) entry which is preliminary data.</text>
</comment>
<keyword evidence="2" id="KW-1185">Reference proteome</keyword>
<gene>
    <name evidence="1" type="ORF">CMV_013069</name>
</gene>
<sequence length="409" mass="45584">MIEKTKKQKKSFISEDGISSLLQRYSAATVLALLQEVTHSAEVNMDWNALVKNTSTGISDAREYQMLWRHLAYHHSLLHKFDHGALPLGHSRIRNGEPKQPTMVVQEGWQKKLGFRNSDHKLPAVVVLEGWQRNNGVVNKGKEIIPEFQNPKFQWKLTLDICFRVERGSEGKWGVIFSEVKEVGLKPNGLPALSKELAPARENRPIFKPTWKPRGSFIGQFGSFQKPKAQQPASSLKQNHVRSPSEVLPFVPCVSSLSQADPKSHTPAEVVPVSTVVTYSNADDIACSDFGKSESAIQNPKVSSVFLEPLVLNPAPTPLSELVPVNEQQFKHLLLDNVMDSNILRGFSDKWALELGDGKRVVVPMRIKRQPSGFFKGSVLDELNAMDISGISSRPLEVQSEWDGVGVEE</sequence>
<organism evidence="1 2">
    <name type="scientific">Castanea mollissima</name>
    <name type="common">Chinese chestnut</name>
    <dbReference type="NCBI Taxonomy" id="60419"/>
    <lineage>
        <taxon>Eukaryota</taxon>
        <taxon>Viridiplantae</taxon>
        <taxon>Streptophyta</taxon>
        <taxon>Embryophyta</taxon>
        <taxon>Tracheophyta</taxon>
        <taxon>Spermatophyta</taxon>
        <taxon>Magnoliopsida</taxon>
        <taxon>eudicotyledons</taxon>
        <taxon>Gunneridae</taxon>
        <taxon>Pentapetalae</taxon>
        <taxon>rosids</taxon>
        <taxon>fabids</taxon>
        <taxon>Fagales</taxon>
        <taxon>Fagaceae</taxon>
        <taxon>Castanea</taxon>
    </lineage>
</organism>
<accession>A0A8J4VIK3</accession>
<reference evidence="1" key="1">
    <citation type="submission" date="2020-03" db="EMBL/GenBank/DDBJ databases">
        <title>Castanea mollissima Vanexum genome sequencing.</title>
        <authorList>
            <person name="Staton M."/>
        </authorList>
    </citation>
    <scope>NUCLEOTIDE SEQUENCE</scope>
    <source>
        <tissue evidence="1">Leaf</tissue>
    </source>
</reference>
<dbReference type="AlphaFoldDB" id="A0A8J4VIK3"/>
<name>A0A8J4VIK3_9ROSI</name>
<dbReference type="Proteomes" id="UP000737018">
    <property type="component" value="Unassembled WGS sequence"/>
</dbReference>